<name>A0A9P1N3M3_9PELO</name>
<reference evidence="1" key="1">
    <citation type="submission" date="2022-11" db="EMBL/GenBank/DDBJ databases">
        <authorList>
            <person name="Kikuchi T."/>
        </authorList>
    </citation>
    <scope>NUCLEOTIDE SEQUENCE</scope>
    <source>
        <strain evidence="1">PS1010</strain>
    </source>
</reference>
<keyword evidence="2" id="KW-1185">Reference proteome</keyword>
<dbReference type="EMBL" id="CANHGI010000004">
    <property type="protein sequence ID" value="CAI5449843.1"/>
    <property type="molecule type" value="Genomic_DNA"/>
</dbReference>
<comment type="caution">
    <text evidence="1">The sequence shown here is derived from an EMBL/GenBank/DDBJ whole genome shotgun (WGS) entry which is preliminary data.</text>
</comment>
<dbReference type="AlphaFoldDB" id="A0A9P1N3M3"/>
<proteinExistence type="predicted"/>
<organism evidence="1 2">
    <name type="scientific">Caenorhabditis angaria</name>
    <dbReference type="NCBI Taxonomy" id="860376"/>
    <lineage>
        <taxon>Eukaryota</taxon>
        <taxon>Metazoa</taxon>
        <taxon>Ecdysozoa</taxon>
        <taxon>Nematoda</taxon>
        <taxon>Chromadorea</taxon>
        <taxon>Rhabditida</taxon>
        <taxon>Rhabditina</taxon>
        <taxon>Rhabditomorpha</taxon>
        <taxon>Rhabditoidea</taxon>
        <taxon>Rhabditidae</taxon>
        <taxon>Peloderinae</taxon>
        <taxon>Caenorhabditis</taxon>
    </lineage>
</organism>
<protein>
    <submittedName>
        <fullName evidence="1">Uncharacterized protein</fullName>
    </submittedName>
</protein>
<evidence type="ECO:0000313" key="1">
    <source>
        <dbReference type="EMBL" id="CAI5449843.1"/>
    </source>
</evidence>
<accession>A0A9P1N3M3</accession>
<gene>
    <name evidence="1" type="ORF">CAMP_LOCUS12480</name>
</gene>
<sequence length="99" mass="11618">MDFSKDALSIYMALCPSEAEIHLQREEAVKYSRLPETSKIEYLNFTMPIVALPSPHCQQHQRQIWKKRKRTSRHFNGIDESFWELDHGTFADCGTLMKC</sequence>
<dbReference type="Proteomes" id="UP001152747">
    <property type="component" value="Unassembled WGS sequence"/>
</dbReference>
<evidence type="ECO:0000313" key="2">
    <source>
        <dbReference type="Proteomes" id="UP001152747"/>
    </source>
</evidence>